<feature type="region of interest" description="Disordered" evidence="1">
    <location>
        <begin position="287"/>
        <end position="355"/>
    </location>
</feature>
<feature type="compositionally biased region" description="Basic and acidic residues" evidence="1">
    <location>
        <begin position="287"/>
        <end position="297"/>
    </location>
</feature>
<organism evidence="2 3">
    <name type="scientific">Popillia japonica</name>
    <name type="common">Japanese beetle</name>
    <dbReference type="NCBI Taxonomy" id="7064"/>
    <lineage>
        <taxon>Eukaryota</taxon>
        <taxon>Metazoa</taxon>
        <taxon>Ecdysozoa</taxon>
        <taxon>Arthropoda</taxon>
        <taxon>Hexapoda</taxon>
        <taxon>Insecta</taxon>
        <taxon>Pterygota</taxon>
        <taxon>Neoptera</taxon>
        <taxon>Endopterygota</taxon>
        <taxon>Coleoptera</taxon>
        <taxon>Polyphaga</taxon>
        <taxon>Scarabaeiformia</taxon>
        <taxon>Scarabaeidae</taxon>
        <taxon>Rutelinae</taxon>
        <taxon>Popillia</taxon>
    </lineage>
</organism>
<feature type="compositionally biased region" description="Low complexity" evidence="1">
    <location>
        <begin position="925"/>
        <end position="936"/>
    </location>
</feature>
<feature type="region of interest" description="Disordered" evidence="1">
    <location>
        <begin position="898"/>
        <end position="954"/>
    </location>
</feature>
<dbReference type="Proteomes" id="UP001458880">
    <property type="component" value="Unassembled WGS sequence"/>
</dbReference>
<keyword evidence="3" id="KW-1185">Reference proteome</keyword>
<gene>
    <name evidence="2" type="ORF">QE152_g23294</name>
</gene>
<feature type="region of interest" description="Disordered" evidence="1">
    <location>
        <begin position="20"/>
        <end position="46"/>
    </location>
</feature>
<dbReference type="EMBL" id="JASPKY010000230">
    <property type="protein sequence ID" value="KAK9718259.1"/>
    <property type="molecule type" value="Genomic_DNA"/>
</dbReference>
<feature type="compositionally biased region" description="Basic and acidic residues" evidence="1">
    <location>
        <begin position="342"/>
        <end position="355"/>
    </location>
</feature>
<evidence type="ECO:0000256" key="1">
    <source>
        <dbReference type="SAM" id="MobiDB-lite"/>
    </source>
</evidence>
<feature type="compositionally biased region" description="Basic and acidic residues" evidence="1">
    <location>
        <begin position="898"/>
        <end position="907"/>
    </location>
</feature>
<feature type="region of interest" description="Disordered" evidence="1">
    <location>
        <begin position="841"/>
        <end position="860"/>
    </location>
</feature>
<feature type="compositionally biased region" description="Basic and acidic residues" evidence="1">
    <location>
        <begin position="164"/>
        <end position="174"/>
    </location>
</feature>
<feature type="region of interest" description="Disordered" evidence="1">
    <location>
        <begin position="763"/>
        <end position="800"/>
    </location>
</feature>
<feature type="region of interest" description="Disordered" evidence="1">
    <location>
        <begin position="571"/>
        <end position="636"/>
    </location>
</feature>
<feature type="compositionally biased region" description="Polar residues" evidence="1">
    <location>
        <begin position="784"/>
        <end position="800"/>
    </location>
</feature>
<feature type="region of interest" description="Disordered" evidence="1">
    <location>
        <begin position="388"/>
        <end position="422"/>
    </location>
</feature>
<feature type="compositionally biased region" description="Polar residues" evidence="1">
    <location>
        <begin position="149"/>
        <end position="160"/>
    </location>
</feature>
<feature type="compositionally biased region" description="Polar residues" evidence="1">
    <location>
        <begin position="845"/>
        <end position="860"/>
    </location>
</feature>
<feature type="region of interest" description="Disordered" evidence="1">
    <location>
        <begin position="698"/>
        <end position="720"/>
    </location>
</feature>
<protein>
    <submittedName>
        <fullName evidence="2">Uncharacterized protein</fullName>
    </submittedName>
</protein>
<reference evidence="2 3" key="1">
    <citation type="journal article" date="2024" name="BMC Genomics">
        <title>De novo assembly and annotation of Popillia japonica's genome with initial clues to its potential as an invasive pest.</title>
        <authorList>
            <person name="Cucini C."/>
            <person name="Boschi S."/>
            <person name="Funari R."/>
            <person name="Cardaioli E."/>
            <person name="Iannotti N."/>
            <person name="Marturano G."/>
            <person name="Paoli F."/>
            <person name="Bruttini M."/>
            <person name="Carapelli A."/>
            <person name="Frati F."/>
            <person name="Nardi F."/>
        </authorList>
    </citation>
    <scope>NUCLEOTIDE SEQUENCE [LARGE SCALE GENOMIC DNA]</scope>
    <source>
        <strain evidence="2">DMR45628</strain>
    </source>
</reference>
<comment type="caution">
    <text evidence="2">The sequence shown here is derived from an EMBL/GenBank/DDBJ whole genome shotgun (WGS) entry which is preliminary data.</text>
</comment>
<accession>A0AAW1KHK1</accession>
<feature type="compositionally biased region" description="Basic residues" evidence="1">
    <location>
        <begin position="773"/>
        <end position="783"/>
    </location>
</feature>
<evidence type="ECO:0000313" key="3">
    <source>
        <dbReference type="Proteomes" id="UP001458880"/>
    </source>
</evidence>
<feature type="compositionally biased region" description="Basic residues" evidence="1">
    <location>
        <begin position="400"/>
        <end position="409"/>
    </location>
</feature>
<proteinExistence type="predicted"/>
<sequence>MLAGDKHLRVIDFHIPIFQTESTSPHTEEASQDLSQSGGENTGNGPEFNQVYNVIYPGYYFNGICNPNGRTKIFSEASNQNEVALQTKTEPKDIIRPRLQDERRYSPRHQTKMSNSAKRFINNYNSNPKHVDTASEIIKSCPRFEKYSNRNNITPQQNKVNPIKKLDEPVKETPRTPAPTKTTQWISVSSKKKRKNRSTPDDDTEQLIEESDEVITLVEPTLEEIQSSQIDNIIEDITNCEANPKKSNNIPNIDQIQLRDVKDVEEELFKTSPKLAEIEASILKQEEARKIVPEPKSESSQPQPTPKSTKQHENQKKKAKKTGRKTTPNTNAKSQLKPEPQINEHPEKISQKNLKTEAIEGVQKIKEVDLVSSSKEATTEKIAPTPLEESIDISATPDKKKSKKKKKLPKSNLSTSIPSISSSTATLNNIDDSYDFLLDTTSLIDDKTNIEVSEELDKMIQKGLFGNLEEKFRSLNVSVDDDFFKSLSLKSKTQSLFGNLEEKFRSLNVSVDDDFFKSLSLKSKTQSTTERGFIKATNFTTILNNNTNFTTILNNNNSSFPRYLKLRMQPSPPKSCNFLEKTTESDTGPPPEISQHVSNSKSNGKLKNKKTSSERDEIVTTSEESAPTDEIASKCEKTVSRSAEFISENDIDSKKFDESDSNPIIIEDAIQVDEELKTEDSTSEVPQLSKDNAIQVDEELKTEDSTSEVPQLSKDNDNNLNQKLSDELQLRPINGYILQTNNPRLNTDLANLRIEISLQSITTNGQAATEPRKIKKKRRRKISKTINQDETTSSEDGYSSDEAVTQVENRVQAPKKTISCNGVDESTPTVETITSISHKLDEECPTQNTESQTENIQEETPQATISLKETDVAQDNLRIIEEAQSENGIEEEQLKEVKLEGEEHQETVPEETTPTDETNKSELALDQNQENLDNNQTPTQESIDTTPEQTQTNTNERVENLVKESKFNLNAEEFVPRAYRPMEPIPVDPNLQFINIHPNFVPLPLINHPLNELNPPRSISILH</sequence>
<evidence type="ECO:0000313" key="2">
    <source>
        <dbReference type="EMBL" id="KAK9718259.1"/>
    </source>
</evidence>
<dbReference type="AlphaFoldDB" id="A0AAW1KHK1"/>
<feature type="compositionally biased region" description="Low complexity" evidence="1">
    <location>
        <begin position="945"/>
        <end position="954"/>
    </location>
</feature>
<feature type="compositionally biased region" description="Low complexity" evidence="1">
    <location>
        <begin position="410"/>
        <end position="422"/>
    </location>
</feature>
<feature type="compositionally biased region" description="Low complexity" evidence="1">
    <location>
        <begin position="298"/>
        <end position="308"/>
    </location>
</feature>
<feature type="region of interest" description="Disordered" evidence="1">
    <location>
        <begin position="148"/>
        <end position="206"/>
    </location>
</feature>
<name>A0AAW1KHK1_POPJA</name>